<comment type="caution">
    <text evidence="10">The sequence shown here is derived from an EMBL/GenBank/DDBJ whole genome shotgun (WGS) entry which is preliminary data.</text>
</comment>
<evidence type="ECO:0000259" key="9">
    <source>
        <dbReference type="Pfam" id="PF16528"/>
    </source>
</evidence>
<sequence>MQSLRSRRSQGPARKPTRQPTNGKLAKDARPRRRDTSGRSRVDDKIKKRMSTRYADISSPTELNIPRVPTLPIDAPGVRRIDGEQDESVRDQEDLLSSQKAADAAAEEKKLLDDKSFDPDAYLKKKLANSTEAELKSLQSSLRSSKDDTASELQRSVFKNYAEFVMISKEISTLENEMLELKESLSEYKSMPSLLHIPDPTSSSSSISTYRRSSVADLRIMYFNQMQQLHAQIEGSAKFAPTTPGRHVVGEADGVLSLNAATYKVMGRVKFVVLDDAVLVAKRRRRTAGGAGDTSGRAGGRSEGKLVAERCWSLNEMVVLDSKDSPSMTNVFKVRHGKETHVFRTETLAEKKTLLGMLRQVGDEYNAKKRKEREGEHERRKSMWPGADQSSPSVPPDWMAEFAKLSGSSTLTSGTDAREKSERDVRWTGEWADDLTVSIALRQWSRAVELVEEGKKKSSTIPPLAAKLPSLSTQLTTAILENLSQTSNRKSTVVALISYLVRLNAGPAARHTFLTMRSKVMKSHVRKITFEGHVGAYIADLAMVYFTGIKHTADWFLASFKENEVASAFIDWARSQVETYSEIFRNQVYSSGVEGKVVEEALQITYDLSKKLLEEYGLDFRFLLDEQLAETPKIQPKAISSEISIPSFKGPLLARSSNATSAPKLSLSTSSGLTNRKVPAALNIPSPDIQADASLASTTPLMGTGAPMSTGSAYPDTSKFKGQMLGSARSRTPVGGSGILSISSSLLPPNSAPAHSVPASPIPRQMRTPPPSAGRDRPPRSERGAGSPAPPPRSSNRPGSSISRTTLVAVAQRDGMI</sequence>
<reference evidence="10" key="1">
    <citation type="submission" date="2022-08" db="EMBL/GenBank/DDBJ databases">
        <authorList>
            <consortium name="DOE Joint Genome Institute"/>
            <person name="Min B."/>
            <person name="Riley R."/>
            <person name="Sierra-Patev S."/>
            <person name="Naranjo-Ortiz M."/>
            <person name="Looney B."/>
            <person name="Konkel Z."/>
            <person name="Slot J.C."/>
            <person name="Sakamoto Y."/>
            <person name="Steenwyk J.L."/>
            <person name="Rokas A."/>
            <person name="Carro J."/>
            <person name="Camarero S."/>
            <person name="Ferreira P."/>
            <person name="Molpeceres G."/>
            <person name="Ruiz-Duenas F.J."/>
            <person name="Serrano A."/>
            <person name="Henrissat B."/>
            <person name="Drula E."/>
            <person name="Hughes K.W."/>
            <person name="Mata J.L."/>
            <person name="Ishikawa N.K."/>
            <person name="Vargas-Isla R."/>
            <person name="Ushijima S."/>
            <person name="Smith C.A."/>
            <person name="Ahrendt S."/>
            <person name="Andreopoulos W."/>
            <person name="He G."/>
            <person name="Labutti K."/>
            <person name="Lipzen A."/>
            <person name="Ng V."/>
            <person name="Sandor L."/>
            <person name="Barry K."/>
            <person name="Martinez A.T."/>
            <person name="Xiao Y."/>
            <person name="Gibbons J.G."/>
            <person name="Terashima K."/>
            <person name="Hibbett D.S."/>
            <person name="Grigoriev I.V."/>
        </authorList>
    </citation>
    <scope>NUCLEOTIDE SEQUENCE</scope>
    <source>
        <strain evidence="10">Sp2 HRB7682 ss15</strain>
    </source>
</reference>
<dbReference type="Proteomes" id="UP001150238">
    <property type="component" value="Unassembled WGS sequence"/>
</dbReference>
<dbReference type="InterPro" id="IPR042560">
    <property type="entry name" value="Exo84_C_2"/>
</dbReference>
<dbReference type="PANTHER" id="PTHR21426">
    <property type="entry name" value="EXOCYST COMPLEX COMPONENT 8"/>
    <property type="match status" value="1"/>
</dbReference>
<dbReference type="SUPFAM" id="SSF50729">
    <property type="entry name" value="PH domain-like"/>
    <property type="match status" value="1"/>
</dbReference>
<evidence type="ECO:0000256" key="8">
    <source>
        <dbReference type="SAM" id="MobiDB-lite"/>
    </source>
</evidence>
<dbReference type="Pfam" id="PF08700">
    <property type="entry name" value="VPS51_Exo84_N"/>
    <property type="match status" value="1"/>
</dbReference>
<dbReference type="GO" id="GO:0006893">
    <property type="term" value="P:Golgi to plasma membrane transport"/>
    <property type="evidence" value="ECO:0007669"/>
    <property type="project" value="TreeGrafter"/>
</dbReference>
<keyword evidence="5" id="KW-0268">Exocytosis</keyword>
<dbReference type="GO" id="GO:0000145">
    <property type="term" value="C:exocyst"/>
    <property type="evidence" value="ECO:0007669"/>
    <property type="project" value="InterPro"/>
</dbReference>
<name>A0A9W9DJP6_9AGAR</name>
<feature type="region of interest" description="Disordered" evidence="8">
    <location>
        <begin position="1"/>
        <end position="79"/>
    </location>
</feature>
<evidence type="ECO:0000256" key="3">
    <source>
        <dbReference type="ARBA" id="ARBA00021269"/>
    </source>
</evidence>
<keyword evidence="4" id="KW-0813">Transport</keyword>
<evidence type="ECO:0000313" key="10">
    <source>
        <dbReference type="EMBL" id="KAJ4472437.1"/>
    </source>
</evidence>
<dbReference type="InterPro" id="IPR016159">
    <property type="entry name" value="Cullin_repeat-like_dom_sf"/>
</dbReference>
<protein>
    <recommendedName>
        <fullName evidence="3">Exocyst complex component EXO84</fullName>
    </recommendedName>
</protein>
<evidence type="ECO:0000313" key="11">
    <source>
        <dbReference type="Proteomes" id="UP001150238"/>
    </source>
</evidence>
<feature type="region of interest" description="Disordered" evidence="8">
    <location>
        <begin position="700"/>
        <end position="817"/>
    </location>
</feature>
<evidence type="ECO:0000256" key="5">
    <source>
        <dbReference type="ARBA" id="ARBA00022483"/>
    </source>
</evidence>
<comment type="similarity">
    <text evidence="2">Belongs to the EXO84 family.</text>
</comment>
<organism evidence="10 11">
    <name type="scientific">Lentinula lateritia</name>
    <dbReference type="NCBI Taxonomy" id="40482"/>
    <lineage>
        <taxon>Eukaryota</taxon>
        <taxon>Fungi</taxon>
        <taxon>Dikarya</taxon>
        <taxon>Basidiomycota</taxon>
        <taxon>Agaricomycotina</taxon>
        <taxon>Agaricomycetes</taxon>
        <taxon>Agaricomycetidae</taxon>
        <taxon>Agaricales</taxon>
        <taxon>Marasmiineae</taxon>
        <taxon>Omphalotaceae</taxon>
        <taxon>Lentinula</taxon>
    </lineage>
</organism>
<dbReference type="Gene3D" id="1.20.58.1210">
    <property type="entry name" value="Exo84p, N-terminal helical domain"/>
    <property type="match status" value="1"/>
</dbReference>
<accession>A0A9W9DJP6</accession>
<feature type="region of interest" description="Disordered" evidence="8">
    <location>
        <begin position="367"/>
        <end position="394"/>
    </location>
</feature>
<dbReference type="Gene3D" id="1.20.58.1220">
    <property type="entry name" value="Exo84p, C-terminal helical domain"/>
    <property type="match status" value="1"/>
</dbReference>
<evidence type="ECO:0000256" key="1">
    <source>
        <dbReference type="ARBA" id="ARBA00004398"/>
    </source>
</evidence>
<evidence type="ECO:0000256" key="4">
    <source>
        <dbReference type="ARBA" id="ARBA00022448"/>
    </source>
</evidence>
<feature type="coiled-coil region" evidence="7">
    <location>
        <begin position="128"/>
        <end position="191"/>
    </location>
</feature>
<dbReference type="EMBL" id="JANVFS010000027">
    <property type="protein sequence ID" value="KAJ4472437.1"/>
    <property type="molecule type" value="Genomic_DNA"/>
</dbReference>
<dbReference type="GO" id="GO:0015031">
    <property type="term" value="P:protein transport"/>
    <property type="evidence" value="ECO:0007669"/>
    <property type="project" value="UniProtKB-KW"/>
</dbReference>
<feature type="compositionally biased region" description="Basic and acidic residues" evidence="8">
    <location>
        <begin position="25"/>
        <end position="46"/>
    </location>
</feature>
<dbReference type="InterPro" id="IPR011993">
    <property type="entry name" value="PH-like_dom_sf"/>
</dbReference>
<dbReference type="InterPro" id="IPR042561">
    <property type="entry name" value="Exo84_C_1"/>
</dbReference>
<dbReference type="Pfam" id="PF16528">
    <property type="entry name" value="Exo84_C"/>
    <property type="match status" value="1"/>
</dbReference>
<comment type="subcellular location">
    <subcellularLocation>
        <location evidence="1">Cytoplasmic vesicle</location>
        <location evidence="1">Secretory vesicle</location>
    </subcellularLocation>
</comment>
<dbReference type="GO" id="GO:0006887">
    <property type="term" value="P:exocytosis"/>
    <property type="evidence" value="ECO:0007669"/>
    <property type="project" value="UniProtKB-KW"/>
</dbReference>
<dbReference type="Pfam" id="PF25345">
    <property type="entry name" value="PH_EXO84"/>
    <property type="match status" value="1"/>
</dbReference>
<evidence type="ECO:0000256" key="2">
    <source>
        <dbReference type="ARBA" id="ARBA00007210"/>
    </source>
</evidence>
<feature type="compositionally biased region" description="Basic and acidic residues" evidence="8">
    <location>
        <begin position="774"/>
        <end position="783"/>
    </location>
</feature>
<keyword evidence="7" id="KW-0175">Coiled coil</keyword>
<feature type="compositionally biased region" description="Basic and acidic residues" evidence="8">
    <location>
        <begin position="367"/>
        <end position="381"/>
    </location>
</feature>
<evidence type="ECO:0000256" key="6">
    <source>
        <dbReference type="ARBA" id="ARBA00022927"/>
    </source>
</evidence>
<dbReference type="SUPFAM" id="SSF74788">
    <property type="entry name" value="Cullin repeat-like"/>
    <property type="match status" value="1"/>
</dbReference>
<feature type="domain" description="Exocyst component Exo84 C-terminal" evidence="9">
    <location>
        <begin position="426"/>
        <end position="620"/>
    </location>
</feature>
<proteinExistence type="inferred from homology"/>
<dbReference type="InterPro" id="IPR033961">
    <property type="entry name" value="Exo84"/>
</dbReference>
<feature type="compositionally biased region" description="Polar residues" evidence="8">
    <location>
        <begin position="700"/>
        <end position="712"/>
    </location>
</feature>
<reference evidence="10" key="2">
    <citation type="journal article" date="2023" name="Proc. Natl. Acad. Sci. U.S.A.">
        <title>A global phylogenomic analysis of the shiitake genus Lentinula.</title>
        <authorList>
            <person name="Sierra-Patev S."/>
            <person name="Min B."/>
            <person name="Naranjo-Ortiz M."/>
            <person name="Looney B."/>
            <person name="Konkel Z."/>
            <person name="Slot J.C."/>
            <person name="Sakamoto Y."/>
            <person name="Steenwyk J.L."/>
            <person name="Rokas A."/>
            <person name="Carro J."/>
            <person name="Camarero S."/>
            <person name="Ferreira P."/>
            <person name="Molpeceres G."/>
            <person name="Ruiz-Duenas F.J."/>
            <person name="Serrano A."/>
            <person name="Henrissat B."/>
            <person name="Drula E."/>
            <person name="Hughes K.W."/>
            <person name="Mata J.L."/>
            <person name="Ishikawa N.K."/>
            <person name="Vargas-Isla R."/>
            <person name="Ushijima S."/>
            <person name="Smith C.A."/>
            <person name="Donoghue J."/>
            <person name="Ahrendt S."/>
            <person name="Andreopoulos W."/>
            <person name="He G."/>
            <person name="LaButti K."/>
            <person name="Lipzen A."/>
            <person name="Ng V."/>
            <person name="Riley R."/>
            <person name="Sandor L."/>
            <person name="Barry K."/>
            <person name="Martinez A.T."/>
            <person name="Xiao Y."/>
            <person name="Gibbons J.G."/>
            <person name="Terashima K."/>
            <person name="Grigoriev I.V."/>
            <person name="Hibbett D."/>
        </authorList>
    </citation>
    <scope>NUCLEOTIDE SEQUENCE</scope>
    <source>
        <strain evidence="10">Sp2 HRB7682 ss15</strain>
    </source>
</reference>
<dbReference type="Gene3D" id="2.30.29.30">
    <property type="entry name" value="Pleckstrin-homology domain (PH domain)/Phosphotyrosine-binding domain (PTB)"/>
    <property type="match status" value="1"/>
</dbReference>
<dbReference type="InterPro" id="IPR032403">
    <property type="entry name" value="Exo84_C"/>
</dbReference>
<gene>
    <name evidence="10" type="ORF">C8J55DRAFT_478048</name>
</gene>
<dbReference type="PANTHER" id="PTHR21426:SF12">
    <property type="entry name" value="EXOCYST COMPLEX COMPONENT 8"/>
    <property type="match status" value="1"/>
</dbReference>
<dbReference type="GO" id="GO:0030133">
    <property type="term" value="C:transport vesicle"/>
    <property type="evidence" value="ECO:0007669"/>
    <property type="project" value="UniProtKB-SubCell"/>
</dbReference>
<evidence type="ECO:0000256" key="7">
    <source>
        <dbReference type="SAM" id="Coils"/>
    </source>
</evidence>
<keyword evidence="6" id="KW-0653">Protein transport</keyword>
<dbReference type="AlphaFoldDB" id="A0A9W9DJP6"/>